<dbReference type="AlphaFoldDB" id="A0A0C7QZ59"/>
<keyword evidence="3" id="KW-1003">Cell membrane</keyword>
<proteinExistence type="inferred from homology"/>
<accession>A0A0C7QZ59</accession>
<feature type="transmembrane region" description="Helical" evidence="8">
    <location>
        <begin position="63"/>
        <end position="83"/>
    </location>
</feature>
<dbReference type="InterPro" id="IPR007227">
    <property type="entry name" value="Cell_shape_determining_MreD"/>
</dbReference>
<name>A0A0C7QZ59_PARSO</name>
<keyword evidence="7 8" id="KW-0472">Membrane</keyword>
<comment type="subcellular location">
    <subcellularLocation>
        <location evidence="1">Cell membrane</location>
        <topology evidence="1">Multi-pass membrane protein</topology>
    </subcellularLocation>
</comment>
<dbReference type="GO" id="GO:0008360">
    <property type="term" value="P:regulation of cell shape"/>
    <property type="evidence" value="ECO:0007669"/>
    <property type="project" value="UniProtKB-KW"/>
</dbReference>
<organism evidence="9 10">
    <name type="scientific">Paraclostridium sordellii</name>
    <name type="common">Clostridium sordellii</name>
    <dbReference type="NCBI Taxonomy" id="1505"/>
    <lineage>
        <taxon>Bacteria</taxon>
        <taxon>Bacillati</taxon>
        <taxon>Bacillota</taxon>
        <taxon>Clostridia</taxon>
        <taxon>Peptostreptococcales</taxon>
        <taxon>Peptostreptococcaceae</taxon>
        <taxon>Paraclostridium</taxon>
    </lineage>
</organism>
<feature type="transmembrane region" description="Helical" evidence="8">
    <location>
        <begin position="34"/>
        <end position="57"/>
    </location>
</feature>
<keyword evidence="5" id="KW-0133">Cell shape</keyword>
<evidence type="ECO:0000256" key="6">
    <source>
        <dbReference type="ARBA" id="ARBA00022989"/>
    </source>
</evidence>
<dbReference type="RefSeq" id="WP_055341120.1">
    <property type="nucleotide sequence ID" value="NZ_CDNI01000014.1"/>
</dbReference>
<dbReference type="OrthoDB" id="9796616at2"/>
<evidence type="ECO:0000256" key="1">
    <source>
        <dbReference type="ARBA" id="ARBA00004651"/>
    </source>
</evidence>
<dbReference type="Proteomes" id="UP000049127">
    <property type="component" value="Unassembled WGS sequence"/>
</dbReference>
<evidence type="ECO:0000256" key="5">
    <source>
        <dbReference type="ARBA" id="ARBA00022960"/>
    </source>
</evidence>
<feature type="transmembrane region" description="Helical" evidence="8">
    <location>
        <begin position="129"/>
        <end position="152"/>
    </location>
</feature>
<feature type="transmembrane region" description="Helical" evidence="8">
    <location>
        <begin position="95"/>
        <end position="117"/>
    </location>
</feature>
<gene>
    <name evidence="9" type="ORF">R28058_00591</name>
</gene>
<sequence length="162" mass="17897">MKRVLLFLIGVLIVIIEGSITNHLIFLGVSINFLLIYITIISLYLDDIESGIIAILLGFVKDIALGSIFGVNALVLGVVAYGISKLKDKIYKNSYITIFALVFIASLIDSIVNIILLGMVYQTYDILTIFIRGICTVPLINSIGSLIFYFVFKGSILKLKKD</sequence>
<reference evidence="9 10" key="1">
    <citation type="submission" date="2015-01" db="EMBL/GenBank/DDBJ databases">
        <authorList>
            <person name="Aslett A.Martin."/>
            <person name="De Silva Nishadi"/>
        </authorList>
    </citation>
    <scope>NUCLEOTIDE SEQUENCE [LARGE SCALE GENOMIC DNA]</scope>
    <source>
        <strain evidence="9 10">R28058</strain>
    </source>
</reference>
<evidence type="ECO:0000256" key="2">
    <source>
        <dbReference type="ARBA" id="ARBA00007776"/>
    </source>
</evidence>
<comment type="similarity">
    <text evidence="2">Belongs to the MreD family.</text>
</comment>
<feature type="transmembrane region" description="Helical" evidence="8">
    <location>
        <begin position="6"/>
        <end position="27"/>
    </location>
</feature>
<evidence type="ECO:0000313" key="9">
    <source>
        <dbReference type="EMBL" id="CEQ02263.1"/>
    </source>
</evidence>
<evidence type="ECO:0000256" key="7">
    <source>
        <dbReference type="ARBA" id="ARBA00023136"/>
    </source>
</evidence>
<protein>
    <submittedName>
        <fullName evidence="9">Permease</fullName>
    </submittedName>
</protein>
<evidence type="ECO:0000313" key="10">
    <source>
        <dbReference type="Proteomes" id="UP000049127"/>
    </source>
</evidence>
<dbReference type="EMBL" id="CEKZ01000003">
    <property type="protein sequence ID" value="CEQ02263.1"/>
    <property type="molecule type" value="Genomic_DNA"/>
</dbReference>
<dbReference type="NCBIfam" id="TIGR03426">
    <property type="entry name" value="shape_MreD"/>
    <property type="match status" value="1"/>
</dbReference>
<evidence type="ECO:0000256" key="4">
    <source>
        <dbReference type="ARBA" id="ARBA00022692"/>
    </source>
</evidence>
<evidence type="ECO:0000256" key="3">
    <source>
        <dbReference type="ARBA" id="ARBA00022475"/>
    </source>
</evidence>
<keyword evidence="6 8" id="KW-1133">Transmembrane helix</keyword>
<dbReference type="Pfam" id="PF04093">
    <property type="entry name" value="MreD"/>
    <property type="match status" value="1"/>
</dbReference>
<keyword evidence="4 8" id="KW-0812">Transmembrane</keyword>
<dbReference type="GO" id="GO:0005886">
    <property type="term" value="C:plasma membrane"/>
    <property type="evidence" value="ECO:0007669"/>
    <property type="project" value="UniProtKB-SubCell"/>
</dbReference>
<evidence type="ECO:0000256" key="8">
    <source>
        <dbReference type="SAM" id="Phobius"/>
    </source>
</evidence>